<feature type="signal peptide" evidence="1">
    <location>
        <begin position="1"/>
        <end position="27"/>
    </location>
</feature>
<dbReference type="RefSeq" id="WP_154790079.1">
    <property type="nucleotide sequence ID" value="NZ_WMBB01000011.1"/>
</dbReference>
<protein>
    <submittedName>
        <fullName evidence="2">Uncharacterized protein</fullName>
    </submittedName>
</protein>
<organism evidence="2 3">
    <name type="scientific">Nocardia aurantiaca</name>
    <dbReference type="NCBI Taxonomy" id="2675850"/>
    <lineage>
        <taxon>Bacteria</taxon>
        <taxon>Bacillati</taxon>
        <taxon>Actinomycetota</taxon>
        <taxon>Actinomycetes</taxon>
        <taxon>Mycobacteriales</taxon>
        <taxon>Nocardiaceae</taxon>
        <taxon>Nocardia</taxon>
    </lineage>
</organism>
<proteinExistence type="predicted"/>
<keyword evidence="3" id="KW-1185">Reference proteome</keyword>
<keyword evidence="1" id="KW-0732">Signal</keyword>
<dbReference type="EMBL" id="WMBB01000011">
    <property type="protein sequence ID" value="MTE15622.1"/>
    <property type="molecule type" value="Genomic_DNA"/>
</dbReference>
<evidence type="ECO:0000313" key="2">
    <source>
        <dbReference type="EMBL" id="MTE15622.1"/>
    </source>
</evidence>
<evidence type="ECO:0000313" key="3">
    <source>
        <dbReference type="Proteomes" id="UP000432464"/>
    </source>
</evidence>
<gene>
    <name evidence="2" type="ORF">GLP40_22980</name>
</gene>
<comment type="caution">
    <text evidence="2">The sequence shown here is derived from an EMBL/GenBank/DDBJ whole genome shotgun (WGS) entry which is preliminary data.</text>
</comment>
<name>A0A6I3L006_9NOCA</name>
<reference evidence="2 3" key="1">
    <citation type="submission" date="2019-11" db="EMBL/GenBank/DDBJ databases">
        <title>Nocardia sp. nov. CT2-14 isolated from soil.</title>
        <authorList>
            <person name="Kanchanasin P."/>
            <person name="Tanasupawat S."/>
            <person name="Yuki M."/>
            <person name="Kudo T."/>
        </authorList>
    </citation>
    <scope>NUCLEOTIDE SEQUENCE [LARGE SCALE GENOMIC DNA]</scope>
    <source>
        <strain evidence="2 3">CT2-14</strain>
    </source>
</reference>
<sequence>MTAGPGSRIVAAAALMLAVSAVVTVNAPLGAGAGTCGAGLGDFRGEFAAVEDASNTLSFDGAGGIAFRSARFGRGEGIYAVIPSGGFYATLRMTDSGEDSARPDNATAMVKSTSFQCPAPGTIVGTFISLDQSSRKFNYARTQ</sequence>
<dbReference type="Proteomes" id="UP000432464">
    <property type="component" value="Unassembled WGS sequence"/>
</dbReference>
<accession>A0A6I3L006</accession>
<dbReference type="AlphaFoldDB" id="A0A6I3L006"/>
<evidence type="ECO:0000256" key="1">
    <source>
        <dbReference type="SAM" id="SignalP"/>
    </source>
</evidence>
<feature type="chain" id="PRO_5026343959" evidence="1">
    <location>
        <begin position="28"/>
        <end position="143"/>
    </location>
</feature>